<name>A0AAP0WV38_LIQFO</name>
<dbReference type="PANTHER" id="PTHR19359:SF79">
    <property type="entry name" value="CYTOCHROME B5 ISOFORM C"/>
    <property type="match status" value="1"/>
</dbReference>
<evidence type="ECO:0000313" key="10">
    <source>
        <dbReference type="EMBL" id="KAK9280567.1"/>
    </source>
</evidence>
<dbReference type="GO" id="GO:0020037">
    <property type="term" value="F:heme binding"/>
    <property type="evidence" value="ECO:0007669"/>
    <property type="project" value="UniProtKB-UniRule"/>
</dbReference>
<dbReference type="InterPro" id="IPR036400">
    <property type="entry name" value="Cyt_B5-like_heme/steroid_sf"/>
</dbReference>
<evidence type="ECO:0000256" key="3">
    <source>
        <dbReference type="ARBA" id="ARBA00022692"/>
    </source>
</evidence>
<comment type="similarity">
    <text evidence="7 8">Belongs to the cytochrome b5 family.</text>
</comment>
<accession>A0AAP0WV38</accession>
<dbReference type="Proteomes" id="UP001415857">
    <property type="component" value="Unassembled WGS sequence"/>
</dbReference>
<gene>
    <name evidence="10" type="ORF">L1049_014260</name>
</gene>
<dbReference type="InterPro" id="IPR050668">
    <property type="entry name" value="Cytochrome_b5"/>
</dbReference>
<dbReference type="PRINTS" id="PR00363">
    <property type="entry name" value="CYTOCHROMEB5"/>
</dbReference>
<keyword evidence="2 8" id="KW-0349">Heme</keyword>
<dbReference type="PROSITE" id="PS00191">
    <property type="entry name" value="CYTOCHROME_B5_1"/>
    <property type="match status" value="1"/>
</dbReference>
<dbReference type="PANTHER" id="PTHR19359">
    <property type="entry name" value="CYTOCHROME B5"/>
    <property type="match status" value="1"/>
</dbReference>
<evidence type="ECO:0000256" key="6">
    <source>
        <dbReference type="ARBA" id="ARBA00023136"/>
    </source>
</evidence>
<evidence type="ECO:0000256" key="8">
    <source>
        <dbReference type="RuleBase" id="RU362121"/>
    </source>
</evidence>
<keyword evidence="3 8" id="KW-0812">Transmembrane</keyword>
<sequence>MTSNPKVHAFDEVANHNHINDCWIIISGKVYDVTPFMDDHPGGAEILLSATGKHATVEFEQVIHSSSASEMMEKYYVGEVDSSTIPVGIEEKFNPHPQPSSESNKTAGFAIMIIRLLVPLLILGLAVAVAQFAKKD</sequence>
<feature type="transmembrane region" description="Helical" evidence="8">
    <location>
        <begin position="107"/>
        <end position="130"/>
    </location>
</feature>
<dbReference type="Gene3D" id="3.10.120.10">
    <property type="entry name" value="Cytochrome b5-like heme/steroid binding domain"/>
    <property type="match status" value="1"/>
</dbReference>
<feature type="domain" description="Cytochrome b5 heme-binding" evidence="9">
    <location>
        <begin position="5"/>
        <end position="81"/>
    </location>
</feature>
<keyword evidence="5 8" id="KW-0408">Iron</keyword>
<keyword evidence="6 8" id="KW-0472">Membrane</keyword>
<dbReference type="InterPro" id="IPR001199">
    <property type="entry name" value="Cyt_B5-like_heme/steroid-bd"/>
</dbReference>
<dbReference type="GO" id="GO:0016020">
    <property type="term" value="C:membrane"/>
    <property type="evidence" value="ECO:0007669"/>
    <property type="project" value="UniProtKB-SubCell"/>
</dbReference>
<evidence type="ECO:0000256" key="4">
    <source>
        <dbReference type="ARBA" id="ARBA00022723"/>
    </source>
</evidence>
<protein>
    <recommendedName>
        <fullName evidence="9">Cytochrome b5 heme-binding domain-containing protein</fullName>
    </recommendedName>
</protein>
<keyword evidence="4 8" id="KW-0479">Metal-binding</keyword>
<evidence type="ECO:0000256" key="2">
    <source>
        <dbReference type="ARBA" id="ARBA00022617"/>
    </source>
</evidence>
<reference evidence="10 11" key="1">
    <citation type="journal article" date="2024" name="Plant J.">
        <title>Genome sequences and population genomics reveal climatic adaptation and genomic divergence between two closely related sweetgum species.</title>
        <authorList>
            <person name="Xu W.Q."/>
            <person name="Ren C.Q."/>
            <person name="Zhang X.Y."/>
            <person name="Comes H.P."/>
            <person name="Liu X.H."/>
            <person name="Li Y.G."/>
            <person name="Kettle C.J."/>
            <person name="Jalonen R."/>
            <person name="Gaisberger H."/>
            <person name="Ma Y.Z."/>
            <person name="Qiu Y.X."/>
        </authorList>
    </citation>
    <scope>NUCLEOTIDE SEQUENCE [LARGE SCALE GENOMIC DNA]</scope>
    <source>
        <strain evidence="10">Hangzhou</strain>
    </source>
</reference>
<evidence type="ECO:0000259" key="9">
    <source>
        <dbReference type="PROSITE" id="PS50255"/>
    </source>
</evidence>
<dbReference type="SMART" id="SM01117">
    <property type="entry name" value="Cyt-b5"/>
    <property type="match status" value="1"/>
</dbReference>
<dbReference type="EMBL" id="JBBPBK010000008">
    <property type="protein sequence ID" value="KAK9280567.1"/>
    <property type="molecule type" value="Genomic_DNA"/>
</dbReference>
<comment type="subcellular location">
    <subcellularLocation>
        <location evidence="1">Membrane</location>
    </subcellularLocation>
</comment>
<keyword evidence="11" id="KW-1185">Reference proteome</keyword>
<organism evidence="10 11">
    <name type="scientific">Liquidambar formosana</name>
    <name type="common">Formosan gum</name>
    <dbReference type="NCBI Taxonomy" id="63359"/>
    <lineage>
        <taxon>Eukaryota</taxon>
        <taxon>Viridiplantae</taxon>
        <taxon>Streptophyta</taxon>
        <taxon>Embryophyta</taxon>
        <taxon>Tracheophyta</taxon>
        <taxon>Spermatophyta</taxon>
        <taxon>Magnoliopsida</taxon>
        <taxon>eudicotyledons</taxon>
        <taxon>Gunneridae</taxon>
        <taxon>Pentapetalae</taxon>
        <taxon>Saxifragales</taxon>
        <taxon>Altingiaceae</taxon>
        <taxon>Liquidambar</taxon>
    </lineage>
</organism>
<dbReference type="AlphaFoldDB" id="A0AAP0WV38"/>
<evidence type="ECO:0000256" key="5">
    <source>
        <dbReference type="ARBA" id="ARBA00023004"/>
    </source>
</evidence>
<dbReference type="Pfam" id="PF00173">
    <property type="entry name" value="Cyt-b5"/>
    <property type="match status" value="1"/>
</dbReference>
<keyword evidence="8" id="KW-1133">Transmembrane helix</keyword>
<dbReference type="PROSITE" id="PS50255">
    <property type="entry name" value="CYTOCHROME_B5_2"/>
    <property type="match status" value="1"/>
</dbReference>
<evidence type="ECO:0000313" key="11">
    <source>
        <dbReference type="Proteomes" id="UP001415857"/>
    </source>
</evidence>
<dbReference type="SUPFAM" id="SSF55856">
    <property type="entry name" value="Cytochrome b5-like heme/steroid binding domain"/>
    <property type="match status" value="1"/>
</dbReference>
<dbReference type="GO" id="GO:0046872">
    <property type="term" value="F:metal ion binding"/>
    <property type="evidence" value="ECO:0007669"/>
    <property type="project" value="UniProtKB-UniRule"/>
</dbReference>
<proteinExistence type="inferred from homology"/>
<evidence type="ECO:0000256" key="7">
    <source>
        <dbReference type="ARBA" id="ARBA00038168"/>
    </source>
</evidence>
<dbReference type="InterPro" id="IPR018506">
    <property type="entry name" value="Cyt_B5_heme-BS"/>
</dbReference>
<evidence type="ECO:0000256" key="1">
    <source>
        <dbReference type="ARBA" id="ARBA00004370"/>
    </source>
</evidence>
<dbReference type="FunFam" id="3.10.120.10:FF:000002">
    <property type="entry name" value="Cytochrome b5 type B"/>
    <property type="match status" value="1"/>
</dbReference>
<comment type="caution">
    <text evidence="10">The sequence shown here is derived from an EMBL/GenBank/DDBJ whole genome shotgun (WGS) entry which is preliminary data.</text>
</comment>